<dbReference type="AlphaFoldDB" id="A0A2T3NJJ9"/>
<dbReference type="RefSeq" id="WP_107296262.1">
    <property type="nucleotide sequence ID" value="NZ_PYMB01000001.1"/>
</dbReference>
<gene>
    <name evidence="1" type="ORF">C9J01_01095</name>
</gene>
<evidence type="ECO:0000313" key="2">
    <source>
        <dbReference type="Proteomes" id="UP000241346"/>
    </source>
</evidence>
<comment type="caution">
    <text evidence="1">The sequence shown here is derived from an EMBL/GenBank/DDBJ whole genome shotgun (WGS) entry which is preliminary data.</text>
</comment>
<accession>A0A2T3NJJ9</accession>
<proteinExistence type="predicted"/>
<dbReference type="InterPro" id="IPR025964">
    <property type="entry name" value="GGGtGRT"/>
</dbReference>
<dbReference type="Proteomes" id="UP000241346">
    <property type="component" value="Unassembled WGS sequence"/>
</dbReference>
<dbReference type="OrthoDB" id="9768161at2"/>
<sequence length="337" mass="36470">MAALFENYDRRINQIQPLLEQYGFTSLNDALDYCIEHKVNPYKIVKETQPIAFENAAWAYVLGAAIALKDECKSAAEAAEDIGQGLQAFCIPGSVADQRMVGLGHGKLAARLLSEDTQCFCFLAGHESYAAAEGAIKIALNANKVRRQPLRVILNGLGKDAAYLISRINGFNYVQTQYDYYTRKLNVVSERRFSPGPRGEINCYGADDVQEGVAIMHRENVDISITGNSTNPTRFQHPVAGTYKKERLEQSKPYFSVASGGGTGRTLHPDNVAAGPASYGMTDTMGRMHCDAQFAGSSSVPAHVEMMGLVGMGNNPMVGATVAVAVAIEQALKPATH</sequence>
<evidence type="ECO:0000313" key="1">
    <source>
        <dbReference type="EMBL" id="PSW15643.1"/>
    </source>
</evidence>
<name>A0A2T3NJJ9_9GAMM</name>
<reference evidence="1 2" key="1">
    <citation type="submission" date="2018-03" db="EMBL/GenBank/DDBJ databases">
        <title>Whole genome sequencing of Histamine producing bacteria.</title>
        <authorList>
            <person name="Butler K."/>
        </authorList>
    </citation>
    <scope>NUCLEOTIDE SEQUENCE [LARGE SCALE GENOMIC DNA]</scope>
    <source>
        <strain evidence="1 2">DSM 19138</strain>
    </source>
</reference>
<dbReference type="Pfam" id="PF14057">
    <property type="entry name" value="GGGtGRT"/>
    <property type="match status" value="1"/>
</dbReference>
<dbReference type="EMBL" id="PYMB01000001">
    <property type="protein sequence ID" value="PSW15643.1"/>
    <property type="molecule type" value="Genomic_DNA"/>
</dbReference>
<protein>
    <submittedName>
        <fullName evidence="1">GGGtGRT protein</fullName>
    </submittedName>
</protein>
<organism evidence="1 2">
    <name type="scientific">Photobacterium rosenbergii</name>
    <dbReference type="NCBI Taxonomy" id="294936"/>
    <lineage>
        <taxon>Bacteria</taxon>
        <taxon>Pseudomonadati</taxon>
        <taxon>Pseudomonadota</taxon>
        <taxon>Gammaproteobacteria</taxon>
        <taxon>Vibrionales</taxon>
        <taxon>Vibrionaceae</taxon>
        <taxon>Photobacterium</taxon>
    </lineage>
</organism>